<gene>
    <name evidence="5" type="ORF">CN97_07565</name>
</gene>
<dbReference type="AlphaFoldDB" id="A0A086XVD8"/>
<dbReference type="FunFam" id="1.10.10.10:FF:000001">
    <property type="entry name" value="LysR family transcriptional regulator"/>
    <property type="match status" value="1"/>
</dbReference>
<dbReference type="Pfam" id="PF03466">
    <property type="entry name" value="LysR_substrate"/>
    <property type="match status" value="1"/>
</dbReference>
<dbReference type="InterPro" id="IPR005119">
    <property type="entry name" value="LysR_subst-bd"/>
</dbReference>
<dbReference type="PANTHER" id="PTHR30537">
    <property type="entry name" value="HTH-TYPE TRANSCRIPTIONAL REGULATOR"/>
    <property type="match status" value="1"/>
</dbReference>
<dbReference type="InterPro" id="IPR058163">
    <property type="entry name" value="LysR-type_TF_proteobact-type"/>
</dbReference>
<comment type="caution">
    <text evidence="5">The sequence shown here is derived from an EMBL/GenBank/DDBJ whole genome shotgun (WGS) entry which is preliminary data.</text>
</comment>
<accession>A0A086XVD8</accession>
<organism evidence="5 6">
    <name type="scientific">Haematobacter massiliensis</name>
    <dbReference type="NCBI Taxonomy" id="195105"/>
    <lineage>
        <taxon>Bacteria</taxon>
        <taxon>Pseudomonadati</taxon>
        <taxon>Pseudomonadota</taxon>
        <taxon>Alphaproteobacteria</taxon>
        <taxon>Rhodobacterales</taxon>
        <taxon>Paracoccaceae</taxon>
        <taxon>Haematobacter</taxon>
    </lineage>
</organism>
<dbReference type="SUPFAM" id="SSF53850">
    <property type="entry name" value="Periplasmic binding protein-like II"/>
    <property type="match status" value="1"/>
</dbReference>
<keyword evidence="4" id="KW-0804">Transcription</keyword>
<sequence length="301" mass="33336">MDRLEADRMFVSVIEAGSFARGAERLGVSPGQASKLIGKLEQDLGVRLLHRTTRALHPTDAGRAYYDGLRDLLVEFDALDAAVRNASQTAAGRVRASVPLSFGVSALTPVLLRFARAYPEILLDVSYTDRQVNLVEEGYDVAVRIGRIGDSPSLIGRRLSETRLLRCAAPHYLADHPRPEVPDDLRDHRCILDTNMADPFRWKFRDPRTGEGLECPVTGRLRFANAEACLRAAEAGEGVASVPAFLAMESVRGGRVTPLLETWEPEALPIFALYPQGRHLARKVRVLLDFLVAEFRVPAWQ</sequence>
<dbReference type="Gene3D" id="1.10.10.10">
    <property type="entry name" value="Winged helix-like DNA-binding domain superfamily/Winged helix DNA-binding domain"/>
    <property type="match status" value="1"/>
</dbReference>
<dbReference type="RefSeq" id="WP_035714536.1">
    <property type="nucleotide sequence ID" value="NZ_CAMIFG010000115.1"/>
</dbReference>
<dbReference type="InterPro" id="IPR036390">
    <property type="entry name" value="WH_DNA-bd_sf"/>
</dbReference>
<dbReference type="CDD" id="cd08422">
    <property type="entry name" value="PBP2_CrgA_like"/>
    <property type="match status" value="1"/>
</dbReference>
<evidence type="ECO:0000256" key="3">
    <source>
        <dbReference type="ARBA" id="ARBA00023125"/>
    </source>
</evidence>
<protein>
    <submittedName>
        <fullName evidence="5">Transcriptional regulator</fullName>
    </submittedName>
</protein>
<dbReference type="Proteomes" id="UP000028826">
    <property type="component" value="Unassembled WGS sequence"/>
</dbReference>
<dbReference type="GO" id="GO:0006351">
    <property type="term" value="P:DNA-templated transcription"/>
    <property type="evidence" value="ECO:0007669"/>
    <property type="project" value="TreeGrafter"/>
</dbReference>
<proteinExistence type="inferred from homology"/>
<evidence type="ECO:0000313" key="5">
    <source>
        <dbReference type="EMBL" id="KFI25988.1"/>
    </source>
</evidence>
<keyword evidence="3" id="KW-0238">DNA-binding</keyword>
<dbReference type="eggNOG" id="COG0583">
    <property type="taxonomic scope" value="Bacteria"/>
</dbReference>
<dbReference type="InterPro" id="IPR000847">
    <property type="entry name" value="LysR_HTH_N"/>
</dbReference>
<dbReference type="EMBL" id="JGYG01000020">
    <property type="protein sequence ID" value="KFI25988.1"/>
    <property type="molecule type" value="Genomic_DNA"/>
</dbReference>
<dbReference type="Pfam" id="PF00126">
    <property type="entry name" value="HTH_1"/>
    <property type="match status" value="1"/>
</dbReference>
<evidence type="ECO:0000256" key="2">
    <source>
        <dbReference type="ARBA" id="ARBA00023015"/>
    </source>
</evidence>
<keyword evidence="6" id="KW-1185">Reference proteome</keyword>
<dbReference type="GO" id="GO:0043565">
    <property type="term" value="F:sequence-specific DNA binding"/>
    <property type="evidence" value="ECO:0007669"/>
    <property type="project" value="TreeGrafter"/>
</dbReference>
<keyword evidence="2" id="KW-0805">Transcription regulation</keyword>
<dbReference type="OrthoDB" id="9813056at2"/>
<evidence type="ECO:0000256" key="1">
    <source>
        <dbReference type="ARBA" id="ARBA00009437"/>
    </source>
</evidence>
<dbReference type="STRING" id="195105.CN97_07565"/>
<name>A0A086XVD8_9RHOB</name>
<evidence type="ECO:0000313" key="6">
    <source>
        <dbReference type="Proteomes" id="UP000028826"/>
    </source>
</evidence>
<comment type="similarity">
    <text evidence="1">Belongs to the LysR transcriptional regulatory family.</text>
</comment>
<evidence type="ECO:0000256" key="4">
    <source>
        <dbReference type="ARBA" id="ARBA00023163"/>
    </source>
</evidence>
<dbReference type="PROSITE" id="PS50931">
    <property type="entry name" value="HTH_LYSR"/>
    <property type="match status" value="1"/>
</dbReference>
<dbReference type="Gene3D" id="3.40.190.290">
    <property type="match status" value="1"/>
</dbReference>
<dbReference type="SUPFAM" id="SSF46785">
    <property type="entry name" value="Winged helix' DNA-binding domain"/>
    <property type="match status" value="1"/>
</dbReference>
<dbReference type="InterPro" id="IPR036388">
    <property type="entry name" value="WH-like_DNA-bd_sf"/>
</dbReference>
<reference evidence="5 6" key="1">
    <citation type="submission" date="2014-03" db="EMBL/GenBank/DDBJ databases">
        <title>Genome of Haematobacter massiliensis CCUG 47968.</title>
        <authorList>
            <person name="Wang D."/>
            <person name="Wang G."/>
        </authorList>
    </citation>
    <scope>NUCLEOTIDE SEQUENCE [LARGE SCALE GENOMIC DNA]</scope>
    <source>
        <strain evidence="5 6">CCUG 47968</strain>
    </source>
</reference>
<dbReference type="GO" id="GO:0003700">
    <property type="term" value="F:DNA-binding transcription factor activity"/>
    <property type="evidence" value="ECO:0007669"/>
    <property type="project" value="InterPro"/>
</dbReference>
<dbReference type="PANTHER" id="PTHR30537:SF5">
    <property type="entry name" value="HTH-TYPE TRANSCRIPTIONAL ACTIVATOR TTDR-RELATED"/>
    <property type="match status" value="1"/>
</dbReference>